<dbReference type="SUPFAM" id="SSF56281">
    <property type="entry name" value="Metallo-hydrolase/oxidoreductase"/>
    <property type="match status" value="1"/>
</dbReference>
<dbReference type="InterPro" id="IPR036866">
    <property type="entry name" value="RibonucZ/Hydroxyglut_hydro"/>
</dbReference>
<dbReference type="SMART" id="SM00849">
    <property type="entry name" value="Lactamase_B"/>
    <property type="match status" value="1"/>
</dbReference>
<dbReference type="Proteomes" id="UP000625804">
    <property type="component" value="Unassembled WGS sequence"/>
</dbReference>
<name>A0A8J8GBN3_9BACI</name>
<dbReference type="InterPro" id="IPR050855">
    <property type="entry name" value="NDM-1-like"/>
</dbReference>
<keyword evidence="3" id="KW-1185">Reference proteome</keyword>
<dbReference type="Gene3D" id="3.60.15.10">
    <property type="entry name" value="Ribonuclease Z/Hydroxyacylglutathione hydrolase-like"/>
    <property type="match status" value="1"/>
</dbReference>
<proteinExistence type="predicted"/>
<dbReference type="CDD" id="cd07726">
    <property type="entry name" value="ST1585-like_MBL-fold"/>
    <property type="match status" value="1"/>
</dbReference>
<evidence type="ECO:0000259" key="1">
    <source>
        <dbReference type="SMART" id="SM00849"/>
    </source>
</evidence>
<dbReference type="InterPro" id="IPR037482">
    <property type="entry name" value="ST1585_MBL-fold"/>
</dbReference>
<evidence type="ECO:0000313" key="2">
    <source>
        <dbReference type="EMBL" id="NSL50702.1"/>
    </source>
</evidence>
<reference evidence="2" key="1">
    <citation type="submission" date="2020-06" db="EMBL/GenBank/DDBJ databases">
        <title>A novel thermopfilic bacterium from Erzurum, Turkey.</title>
        <authorList>
            <person name="Adiguzel A."/>
            <person name="Ay H."/>
            <person name="Baltaci M.O."/>
        </authorList>
    </citation>
    <scope>NUCLEOTIDE SEQUENCE</scope>
    <source>
        <strain evidence="2">P2</strain>
    </source>
</reference>
<organism evidence="2 3">
    <name type="scientific">Calidifontibacillus erzurumensis</name>
    <dbReference type="NCBI Taxonomy" id="2741433"/>
    <lineage>
        <taxon>Bacteria</taxon>
        <taxon>Bacillati</taxon>
        <taxon>Bacillota</taxon>
        <taxon>Bacilli</taxon>
        <taxon>Bacillales</taxon>
        <taxon>Bacillaceae</taxon>
        <taxon>Calidifontibacillus/Schinkia group</taxon>
        <taxon>Calidifontibacillus</taxon>
    </lineage>
</organism>
<comment type="caution">
    <text evidence="2">The sequence shown here is derived from an EMBL/GenBank/DDBJ whole genome shotgun (WGS) entry which is preliminary data.</text>
</comment>
<dbReference type="InterPro" id="IPR001279">
    <property type="entry name" value="Metallo-B-lactamas"/>
</dbReference>
<dbReference type="PANTHER" id="PTHR42951">
    <property type="entry name" value="METALLO-BETA-LACTAMASE DOMAIN-CONTAINING"/>
    <property type="match status" value="1"/>
</dbReference>
<dbReference type="RefSeq" id="WP_173729893.1">
    <property type="nucleotide sequence ID" value="NZ_JABTTE010000002.1"/>
</dbReference>
<accession>A0A8J8GBN3</accession>
<feature type="domain" description="Metallo-beta-lactamase" evidence="1">
    <location>
        <begin position="24"/>
        <end position="226"/>
    </location>
</feature>
<dbReference type="PANTHER" id="PTHR42951:SF22">
    <property type="entry name" value="METALLO BETA-LACTAMASE SUPERFAMILY LIPOPROTEIN"/>
    <property type="match status" value="1"/>
</dbReference>
<evidence type="ECO:0000313" key="3">
    <source>
        <dbReference type="Proteomes" id="UP000625804"/>
    </source>
</evidence>
<sequence>MKNKPVNLGHQISFFDVFDLGFENRTGTFVIHDEKLTIVETSASPSIPYLLDGLKQLEIDPADIQYIIVTHIHLDHAGGAGLLLKHCPNAKVVVHPRGYRHLVDPSRLIAGAKAVYKEDFEKFYDPIYPIPEERLMIKENGEVLELANRTLTFYDTPGHAKHHFSIHDSLSNGIFTGDTIGVYYQDIQEFDFFLPSTSPNQFDPDEMLRSLELIENLNVSRIYFGHFGMCQNPKEVYAEIRKWLPTFMETGESVFLQNKDKTIDELTPLISEKLYDRIHSYLSELNIPNNHKVYRILKMDIDICSMGLADYFIRKNKEQKR</sequence>
<gene>
    <name evidence="2" type="ORF">HR057_02860</name>
</gene>
<dbReference type="EMBL" id="JABTTE010000002">
    <property type="protein sequence ID" value="NSL50702.1"/>
    <property type="molecule type" value="Genomic_DNA"/>
</dbReference>
<dbReference type="AlphaFoldDB" id="A0A8J8GBN3"/>
<dbReference type="Pfam" id="PF00753">
    <property type="entry name" value="Lactamase_B"/>
    <property type="match status" value="1"/>
</dbReference>
<protein>
    <submittedName>
        <fullName evidence="2">MBL fold metallo-hydrolase</fullName>
    </submittedName>
</protein>